<evidence type="ECO:0000313" key="1">
    <source>
        <dbReference type="EMBL" id="CAI9959120.1"/>
    </source>
</evidence>
<organism evidence="1">
    <name type="scientific">Hexamita inflata</name>
    <dbReference type="NCBI Taxonomy" id="28002"/>
    <lineage>
        <taxon>Eukaryota</taxon>
        <taxon>Metamonada</taxon>
        <taxon>Diplomonadida</taxon>
        <taxon>Hexamitidae</taxon>
        <taxon>Hexamitinae</taxon>
        <taxon>Hexamita</taxon>
    </lineage>
</organism>
<reference evidence="1" key="1">
    <citation type="submission" date="2023-06" db="EMBL/GenBank/DDBJ databases">
        <authorList>
            <person name="Kurt Z."/>
        </authorList>
    </citation>
    <scope>NUCLEOTIDE SEQUENCE</scope>
</reference>
<evidence type="ECO:0000313" key="2">
    <source>
        <dbReference type="EMBL" id="CAL6055858.1"/>
    </source>
</evidence>
<dbReference type="EMBL" id="CAXDID020000207">
    <property type="protein sequence ID" value="CAL6055858.1"/>
    <property type="molecule type" value="Genomic_DNA"/>
</dbReference>
<keyword evidence="3" id="KW-1185">Reference proteome</keyword>
<gene>
    <name evidence="2" type="ORF">HINF_LOCUS46748</name>
    <name evidence="1" type="ORF">HINF_LOCUS46765</name>
</gene>
<reference evidence="2 3" key="2">
    <citation type="submission" date="2024-07" db="EMBL/GenBank/DDBJ databases">
        <authorList>
            <person name="Akdeniz Z."/>
        </authorList>
    </citation>
    <scope>NUCLEOTIDE SEQUENCE [LARGE SCALE GENOMIC DNA]</scope>
</reference>
<protein>
    <submittedName>
        <fullName evidence="2">Hypothetical_protein</fullName>
    </submittedName>
</protein>
<name>A0AA86QX45_9EUKA</name>
<accession>A0AA86QX45</accession>
<dbReference type="AlphaFoldDB" id="A0AA86QX45"/>
<comment type="caution">
    <text evidence="1">The sequence shown here is derived from an EMBL/GenBank/DDBJ whole genome shotgun (WGS) entry which is preliminary data.</text>
</comment>
<dbReference type="EMBL" id="CATOUU010000914">
    <property type="protein sequence ID" value="CAI9959120.1"/>
    <property type="molecule type" value="Genomic_DNA"/>
</dbReference>
<proteinExistence type="predicted"/>
<evidence type="ECO:0000313" key="3">
    <source>
        <dbReference type="Proteomes" id="UP001642409"/>
    </source>
</evidence>
<dbReference type="Proteomes" id="UP001642409">
    <property type="component" value="Unassembled WGS sequence"/>
</dbReference>
<sequence>MSERSPSSLAQWSRIFWRYSTNYSPSYSVCFLRNVFLAFVQNGFPFTSLLQINKSCSTRSIFSSFWRTKTDLLFNFLSFSKSDLSSLIQRFDNYQVIRQFQCLPN</sequence>